<dbReference type="InterPro" id="IPR000595">
    <property type="entry name" value="cNMP-bd_dom"/>
</dbReference>
<dbReference type="InParanoid" id="I7MDL0"/>
<dbReference type="AlphaFoldDB" id="I7MDL0"/>
<evidence type="ECO:0000256" key="1">
    <source>
        <dbReference type="SAM" id="MobiDB-lite"/>
    </source>
</evidence>
<dbReference type="OrthoDB" id="166212at2759"/>
<dbReference type="RefSeq" id="XP_001009573.2">
    <property type="nucleotide sequence ID" value="XM_001009573.2"/>
</dbReference>
<dbReference type="GeneID" id="7845139"/>
<feature type="domain" description="Cyclic nucleotide-binding" evidence="2">
    <location>
        <begin position="549"/>
        <end position="616"/>
    </location>
</feature>
<dbReference type="PROSITE" id="PS50042">
    <property type="entry name" value="CNMP_BINDING_3"/>
    <property type="match status" value="2"/>
</dbReference>
<dbReference type="InterPro" id="IPR018490">
    <property type="entry name" value="cNMP-bd_dom_sf"/>
</dbReference>
<gene>
    <name evidence="3" type="ORF">TTHERM_00372450</name>
</gene>
<organism evidence="3 4">
    <name type="scientific">Tetrahymena thermophila (strain SB210)</name>
    <dbReference type="NCBI Taxonomy" id="312017"/>
    <lineage>
        <taxon>Eukaryota</taxon>
        <taxon>Sar</taxon>
        <taxon>Alveolata</taxon>
        <taxon>Ciliophora</taxon>
        <taxon>Intramacronucleata</taxon>
        <taxon>Oligohymenophorea</taxon>
        <taxon>Hymenostomatida</taxon>
        <taxon>Tetrahymenina</taxon>
        <taxon>Tetrahymenidae</taxon>
        <taxon>Tetrahymena</taxon>
    </lineage>
</organism>
<dbReference type="Proteomes" id="UP000009168">
    <property type="component" value="Unassembled WGS sequence"/>
</dbReference>
<dbReference type="Pfam" id="PF00027">
    <property type="entry name" value="cNMP_binding"/>
    <property type="match status" value="1"/>
</dbReference>
<reference evidence="4" key="1">
    <citation type="journal article" date="2006" name="PLoS Biol.">
        <title>Macronuclear genome sequence of the ciliate Tetrahymena thermophila, a model eukaryote.</title>
        <authorList>
            <person name="Eisen J.A."/>
            <person name="Coyne R.S."/>
            <person name="Wu M."/>
            <person name="Wu D."/>
            <person name="Thiagarajan M."/>
            <person name="Wortman J.R."/>
            <person name="Badger J.H."/>
            <person name="Ren Q."/>
            <person name="Amedeo P."/>
            <person name="Jones K.M."/>
            <person name="Tallon L.J."/>
            <person name="Delcher A.L."/>
            <person name="Salzberg S.L."/>
            <person name="Silva J.C."/>
            <person name="Haas B.J."/>
            <person name="Majoros W.H."/>
            <person name="Farzad M."/>
            <person name="Carlton J.M."/>
            <person name="Smith R.K. Jr."/>
            <person name="Garg J."/>
            <person name="Pearlman R.E."/>
            <person name="Karrer K.M."/>
            <person name="Sun L."/>
            <person name="Manning G."/>
            <person name="Elde N.C."/>
            <person name="Turkewitz A.P."/>
            <person name="Asai D.J."/>
            <person name="Wilkes D.E."/>
            <person name="Wang Y."/>
            <person name="Cai H."/>
            <person name="Collins K."/>
            <person name="Stewart B.A."/>
            <person name="Lee S.R."/>
            <person name="Wilamowska K."/>
            <person name="Weinberg Z."/>
            <person name="Ruzzo W.L."/>
            <person name="Wloga D."/>
            <person name="Gaertig J."/>
            <person name="Frankel J."/>
            <person name="Tsao C.-C."/>
            <person name="Gorovsky M.A."/>
            <person name="Keeling P.J."/>
            <person name="Waller R.F."/>
            <person name="Patron N.J."/>
            <person name="Cherry J.M."/>
            <person name="Stover N.A."/>
            <person name="Krieger C.J."/>
            <person name="del Toro C."/>
            <person name="Ryder H.F."/>
            <person name="Williamson S.C."/>
            <person name="Barbeau R.A."/>
            <person name="Hamilton E.P."/>
            <person name="Orias E."/>
        </authorList>
    </citation>
    <scope>NUCLEOTIDE SEQUENCE [LARGE SCALE GENOMIC DNA]</scope>
    <source>
        <strain evidence="4">SB210</strain>
    </source>
</reference>
<keyword evidence="4" id="KW-1185">Reference proteome</keyword>
<evidence type="ECO:0000313" key="3">
    <source>
        <dbReference type="EMBL" id="EAR89328.2"/>
    </source>
</evidence>
<dbReference type="Gene3D" id="2.60.120.10">
    <property type="entry name" value="Jelly Rolls"/>
    <property type="match status" value="2"/>
</dbReference>
<feature type="region of interest" description="Disordered" evidence="1">
    <location>
        <begin position="143"/>
        <end position="195"/>
    </location>
</feature>
<feature type="compositionally biased region" description="Low complexity" evidence="1">
    <location>
        <begin position="181"/>
        <end position="194"/>
    </location>
</feature>
<accession>I7MDL0</accession>
<dbReference type="CDD" id="cd00038">
    <property type="entry name" value="CAP_ED"/>
    <property type="match status" value="1"/>
</dbReference>
<dbReference type="KEGG" id="tet:TTHERM_00372450"/>
<evidence type="ECO:0000313" key="4">
    <source>
        <dbReference type="Proteomes" id="UP000009168"/>
    </source>
</evidence>
<proteinExistence type="predicted"/>
<dbReference type="PANTHER" id="PTHR23011">
    <property type="entry name" value="CYCLIC NUCLEOTIDE-BINDING DOMAIN CONTAINING PROTEIN"/>
    <property type="match status" value="1"/>
</dbReference>
<dbReference type="SUPFAM" id="SSF51206">
    <property type="entry name" value="cAMP-binding domain-like"/>
    <property type="match status" value="1"/>
</dbReference>
<feature type="compositionally biased region" description="Polar residues" evidence="1">
    <location>
        <begin position="143"/>
        <end position="180"/>
    </location>
</feature>
<feature type="domain" description="Cyclic nucleotide-binding" evidence="2">
    <location>
        <begin position="350"/>
        <end position="397"/>
    </location>
</feature>
<dbReference type="PANTHER" id="PTHR23011:SF28">
    <property type="entry name" value="CYCLIC NUCLEOTIDE-BINDING DOMAIN CONTAINING PROTEIN"/>
    <property type="match status" value="1"/>
</dbReference>
<protein>
    <submittedName>
        <fullName evidence="3">Cyclic nucleotide-binding domain protein</fullName>
    </submittedName>
</protein>
<dbReference type="InterPro" id="IPR014710">
    <property type="entry name" value="RmlC-like_jellyroll"/>
</dbReference>
<name>I7MDL0_TETTS</name>
<evidence type="ECO:0000259" key="2">
    <source>
        <dbReference type="PROSITE" id="PS50042"/>
    </source>
</evidence>
<sequence>MDKKLIEKMKLGNNDGLNSTLDIIKETYKNFQLVAPISPHKKRKGILDSKNMKQKINLTLLNQQIEQITILFIQKAFSVIFLDHHQRDQIEKLQENIQKRQEQEEQFRLKQEQLSQRRNSINMQKIIRPSQLMTTKVQKSIFNQNGDASPTPNSRCSSNFSQENELDLSINSDSDNENNTQQQQQIPQIQQKPSQMKRFANVVGRFIDTKRRNSWRKDLISKLGINKQVEDKFERFMSKNFTKLQRQDTVQINEKKTESNQNDNDSNDDLTPMTRSRNISLDRLVVGRQNLRNHYEEFLAKENVDISNYEDGWTKKSRNEKLFLKKSLQNLNLFQKHKDAVFKNSQTNEKLFESLNYKFYKRNEVIFHIGDDGDTYYIVLRGSVVLLLPKSNEDAELLEKEAEIRRNNKKLKRLLKNTKFFKRVFASKNLLKQKKELEKKIQVRDHIVQARESSLPLVFNLSQSSILAQGNNNQTDKEFNQEISHQQSKYSDQDTAKIGSSRKILFPQSTEDSHEEFSQLFTNSNSSSNQQRKSKIGDDKVSFFELARFLKVQESDFNYYVNKQFPLMKQIRIFGPGEAFGEIALLTKSRRTGTMVCKEDSHVMTLKKDGFDKIMGYLRQLVAN</sequence>
<dbReference type="EMBL" id="GG662821">
    <property type="protein sequence ID" value="EAR89328.2"/>
    <property type="molecule type" value="Genomic_DNA"/>
</dbReference>
<feature type="region of interest" description="Disordered" evidence="1">
    <location>
        <begin position="253"/>
        <end position="274"/>
    </location>
</feature>